<organism evidence="9 10">
    <name type="scientific">Salinisphaera dokdonensis CL-ES53</name>
    <dbReference type="NCBI Taxonomy" id="1304272"/>
    <lineage>
        <taxon>Bacteria</taxon>
        <taxon>Pseudomonadati</taxon>
        <taxon>Pseudomonadota</taxon>
        <taxon>Gammaproteobacteria</taxon>
        <taxon>Salinisphaerales</taxon>
        <taxon>Salinisphaeraceae</taxon>
        <taxon>Salinisphaera</taxon>
    </lineage>
</organism>
<evidence type="ECO:0000256" key="2">
    <source>
        <dbReference type="ARBA" id="ARBA00012528"/>
    </source>
</evidence>
<dbReference type="Pfam" id="PF02743">
    <property type="entry name" value="dCache_1"/>
    <property type="match status" value="1"/>
</dbReference>
<evidence type="ECO:0000256" key="4">
    <source>
        <dbReference type="ARBA" id="ARBA00022692"/>
    </source>
</evidence>
<keyword evidence="4 7" id="KW-0812">Transmembrane</keyword>
<dbReference type="SMART" id="SM00267">
    <property type="entry name" value="GGDEF"/>
    <property type="match status" value="1"/>
</dbReference>
<keyword evidence="10" id="KW-1185">Reference proteome</keyword>
<dbReference type="Gene3D" id="3.30.450.20">
    <property type="entry name" value="PAS domain"/>
    <property type="match status" value="1"/>
</dbReference>
<dbReference type="Pfam" id="PF00990">
    <property type="entry name" value="GGDEF"/>
    <property type="match status" value="1"/>
</dbReference>
<comment type="caution">
    <text evidence="9">The sequence shown here is derived from an EMBL/GenBank/DDBJ whole genome shotgun (WGS) entry which is preliminary data.</text>
</comment>
<feature type="transmembrane region" description="Helical" evidence="7">
    <location>
        <begin position="21"/>
        <end position="46"/>
    </location>
</feature>
<accession>A0ABV2AWL2</accession>
<dbReference type="InterPro" id="IPR043128">
    <property type="entry name" value="Rev_trsase/Diguanyl_cyclase"/>
</dbReference>
<dbReference type="Proteomes" id="UP001460888">
    <property type="component" value="Unassembled WGS sequence"/>
</dbReference>
<dbReference type="InterPro" id="IPR029787">
    <property type="entry name" value="Nucleotide_cyclase"/>
</dbReference>
<dbReference type="EC" id="2.7.7.65" evidence="2"/>
<evidence type="ECO:0000256" key="5">
    <source>
        <dbReference type="ARBA" id="ARBA00022989"/>
    </source>
</evidence>
<dbReference type="EMBL" id="APND01000001">
    <property type="protein sequence ID" value="MES1928040.1"/>
    <property type="molecule type" value="Genomic_DNA"/>
</dbReference>
<sequence>MACGHPTDFGNNQSMLAQKKLFSAIALAGVLVLGFIATSVISYFLAQDSVSNRIARETLPLTSDNIYSEIEQDLLRSVLISSLMAHDTLLRDWTLAGEADPAQIVRYLKEIQRKHETTTAFYVSDQTRNYYHADGVLKQVAADDDQDAWYFRARNMNAPYEINVDTDTADPSRLTIFVNYRVTDYQDRFIGVTGIGLSVNAVARLIASYQNRYGREIYLTDREGHVTLRGPGFEGPETLRERHGMQGIATTILTNPSASVSYEGHNGRQVYVNSRLIPEFDWYLIVQQAQSSAEARVLGALLINIAVALAIAAVVGVIGWFSVRNYQAGLEQMAGTDALTGCTTRRVFEAIFNQALKNALRNDVPLSLLAIDIDRFKQINDQHGHAAGDLVLHTLTDIVRSHLRDNDTVCRWGGDEFLILLGDCTLANAVLVADTIRADVARHTIRPGEDAIDCTISVGAAEYQKGEELRSLVARADLAMYTAKREGRDQVANA</sequence>
<evidence type="ECO:0000256" key="7">
    <source>
        <dbReference type="SAM" id="Phobius"/>
    </source>
</evidence>
<feature type="transmembrane region" description="Helical" evidence="7">
    <location>
        <begin position="297"/>
        <end position="323"/>
    </location>
</feature>
<dbReference type="CDD" id="cd01949">
    <property type="entry name" value="GGDEF"/>
    <property type="match status" value="1"/>
</dbReference>
<dbReference type="PANTHER" id="PTHR45138">
    <property type="entry name" value="REGULATORY COMPONENTS OF SENSORY TRANSDUCTION SYSTEM"/>
    <property type="match status" value="1"/>
</dbReference>
<keyword evidence="6 7" id="KW-0472">Membrane</keyword>
<dbReference type="CDD" id="cd18773">
    <property type="entry name" value="PDC1_HK_sensor"/>
    <property type="match status" value="1"/>
</dbReference>
<protein>
    <recommendedName>
        <fullName evidence="2">diguanylate cyclase</fullName>
        <ecNumber evidence="2">2.7.7.65</ecNumber>
    </recommendedName>
</protein>
<feature type="domain" description="GGDEF" evidence="8">
    <location>
        <begin position="364"/>
        <end position="494"/>
    </location>
</feature>
<dbReference type="PROSITE" id="PS50887">
    <property type="entry name" value="GGDEF"/>
    <property type="match status" value="1"/>
</dbReference>
<evidence type="ECO:0000259" key="8">
    <source>
        <dbReference type="PROSITE" id="PS50887"/>
    </source>
</evidence>
<dbReference type="SUPFAM" id="SSF55073">
    <property type="entry name" value="Nucleotide cyclase"/>
    <property type="match status" value="1"/>
</dbReference>
<name>A0ABV2AWL2_9GAMM</name>
<dbReference type="InterPro" id="IPR000160">
    <property type="entry name" value="GGDEF_dom"/>
</dbReference>
<proteinExistence type="predicted"/>
<reference evidence="9 10" key="1">
    <citation type="submission" date="2013-03" db="EMBL/GenBank/DDBJ databases">
        <title>Salinisphaera dokdonensis CL-ES53 Genome Sequencing.</title>
        <authorList>
            <person name="Li C."/>
            <person name="Lai Q."/>
            <person name="Shao Z."/>
        </authorList>
    </citation>
    <scope>NUCLEOTIDE SEQUENCE [LARGE SCALE GENOMIC DNA]</scope>
    <source>
        <strain evidence="9 10">CL-ES53</strain>
    </source>
</reference>
<dbReference type="NCBIfam" id="TIGR00254">
    <property type="entry name" value="GGDEF"/>
    <property type="match status" value="1"/>
</dbReference>
<dbReference type="PANTHER" id="PTHR45138:SF26">
    <property type="entry name" value="DIGUANYLATE CYCLASE"/>
    <property type="match status" value="1"/>
</dbReference>
<gene>
    <name evidence="9" type="ORF">SADO_02255</name>
</gene>
<comment type="subcellular location">
    <subcellularLocation>
        <location evidence="1">Cell membrane</location>
        <topology evidence="1">Multi-pass membrane protein</topology>
    </subcellularLocation>
</comment>
<dbReference type="InterPro" id="IPR050469">
    <property type="entry name" value="Diguanylate_Cyclase"/>
</dbReference>
<keyword evidence="3" id="KW-1003">Cell membrane</keyword>
<evidence type="ECO:0000313" key="9">
    <source>
        <dbReference type="EMBL" id="MES1928040.1"/>
    </source>
</evidence>
<keyword evidence="5 7" id="KW-1133">Transmembrane helix</keyword>
<dbReference type="Gene3D" id="3.30.70.270">
    <property type="match status" value="1"/>
</dbReference>
<evidence type="ECO:0000256" key="1">
    <source>
        <dbReference type="ARBA" id="ARBA00004651"/>
    </source>
</evidence>
<evidence type="ECO:0000256" key="3">
    <source>
        <dbReference type="ARBA" id="ARBA00022475"/>
    </source>
</evidence>
<dbReference type="InterPro" id="IPR033479">
    <property type="entry name" value="dCache_1"/>
</dbReference>
<evidence type="ECO:0000313" key="10">
    <source>
        <dbReference type="Proteomes" id="UP001460888"/>
    </source>
</evidence>
<evidence type="ECO:0000256" key="6">
    <source>
        <dbReference type="ARBA" id="ARBA00023136"/>
    </source>
</evidence>